<name>A0AAE9BP34_9CAUD</name>
<accession>A0AAE9BP34</accession>
<dbReference type="Proteomes" id="UP000828026">
    <property type="component" value="Segment"/>
</dbReference>
<keyword evidence="2" id="KW-1185">Reference proteome</keyword>
<evidence type="ECO:0000313" key="1">
    <source>
        <dbReference type="EMBL" id="UAW01167.1"/>
    </source>
</evidence>
<dbReference type="GeneID" id="77933521"/>
<proteinExistence type="predicted"/>
<reference evidence="1 2" key="1">
    <citation type="submission" date="2021-06" db="EMBL/GenBank/DDBJ databases">
        <authorList>
            <person name="Chen R."/>
            <person name="Qin H."/>
            <person name="He S."/>
            <person name="Han P."/>
            <person name="Xu F."/>
            <person name="Sun H."/>
            <person name="Fan H."/>
            <person name="Tong Y."/>
        </authorList>
    </citation>
    <scope>NUCLEOTIDE SEQUENCE [LARGE SCALE GENOMIC DNA]</scope>
</reference>
<sequence>MKLIKRYKNPASNGTGFRYIYMGKAYIWTRGRKFHYLPLKPDYVQEAISTGKWYLL</sequence>
<evidence type="ECO:0000313" key="2">
    <source>
        <dbReference type="Proteomes" id="UP000828026"/>
    </source>
</evidence>
<protein>
    <submittedName>
        <fullName evidence="1">Uncharacterized protein</fullName>
    </submittedName>
</protein>
<dbReference type="KEGG" id="vg:77933521"/>
<dbReference type="RefSeq" id="YP_010657602.1">
    <property type="nucleotide sequence ID" value="NC_070848.1"/>
</dbReference>
<dbReference type="EMBL" id="MZ447858">
    <property type="protein sequence ID" value="UAW01167.1"/>
    <property type="molecule type" value="Genomic_DNA"/>
</dbReference>
<organism evidence="1 2">
    <name type="scientific">Vibrio phage BUCT194</name>
    <dbReference type="NCBI Taxonomy" id="2859072"/>
    <lineage>
        <taxon>Viruses</taxon>
        <taxon>Duplodnaviria</taxon>
        <taxon>Heunggongvirae</taxon>
        <taxon>Uroviricota</taxon>
        <taxon>Caudoviricetes</taxon>
        <taxon>Schitoviridae</taxon>
        <taxon>Varunavirus</taxon>
        <taxon>Varunavirus BUCT194</taxon>
    </lineage>
</organism>